<feature type="transmembrane region" description="Helical" evidence="5">
    <location>
        <begin position="351"/>
        <end position="375"/>
    </location>
</feature>
<feature type="transmembrane region" description="Helical" evidence="5">
    <location>
        <begin position="387"/>
        <end position="409"/>
    </location>
</feature>
<evidence type="ECO:0000259" key="6">
    <source>
        <dbReference type="Pfam" id="PF04932"/>
    </source>
</evidence>
<evidence type="ECO:0000256" key="4">
    <source>
        <dbReference type="ARBA" id="ARBA00023136"/>
    </source>
</evidence>
<feature type="transmembrane region" description="Helical" evidence="5">
    <location>
        <begin position="207"/>
        <end position="224"/>
    </location>
</feature>
<keyword evidence="3 5" id="KW-1133">Transmembrane helix</keyword>
<feature type="transmembrane region" description="Helical" evidence="5">
    <location>
        <begin position="7"/>
        <end position="26"/>
    </location>
</feature>
<feature type="transmembrane region" description="Helical" evidence="5">
    <location>
        <begin position="98"/>
        <end position="116"/>
    </location>
</feature>
<keyword evidence="4 5" id="KW-0472">Membrane</keyword>
<proteinExistence type="predicted"/>
<dbReference type="GO" id="GO:0016874">
    <property type="term" value="F:ligase activity"/>
    <property type="evidence" value="ECO:0007669"/>
    <property type="project" value="UniProtKB-KW"/>
</dbReference>
<evidence type="ECO:0000256" key="3">
    <source>
        <dbReference type="ARBA" id="ARBA00022989"/>
    </source>
</evidence>
<feature type="transmembrane region" description="Helical" evidence="5">
    <location>
        <begin position="123"/>
        <end position="148"/>
    </location>
</feature>
<feature type="transmembrane region" description="Helical" evidence="5">
    <location>
        <begin position="254"/>
        <end position="273"/>
    </location>
</feature>
<gene>
    <name evidence="7" type="ORF">GCM10022394_14460</name>
</gene>
<dbReference type="InterPro" id="IPR007016">
    <property type="entry name" value="O-antigen_ligase-rel_domated"/>
</dbReference>
<keyword evidence="2 5" id="KW-0812">Transmembrane</keyword>
<feature type="transmembrane region" description="Helical" evidence="5">
    <location>
        <begin position="230"/>
        <end position="247"/>
    </location>
</feature>
<dbReference type="Proteomes" id="UP001500795">
    <property type="component" value="Unassembled WGS sequence"/>
</dbReference>
<sequence>MEKRSLVDSAVYFGLLALLIWLPLPLGSNRDWSMGLLVLLVGVLAALWATGRLRQDKPFSRALRSAWPMLALLLLAQGWVACQLLLDISLDTGASFQYLMLGLAYSLLFMMVLSVFHTRRRLTVLLAVLVISGTLQAFIGTFMALSGMEWGFLTSSHVATGTFVNRNHLAGYLELTMACGIGLLMALRDGGSFGWKAMLELLMGPKARLRIGLVIMVIGLVMSRSRMGNTAFFVSLLVIGGIFILLNKENRVRNTILLTSFVLIDILVISQYFGLDQLKDRLINTRFEDQVVNEVVVARKNEVRTDVYLDAIPLLEQHWLTGTGAGSFEAVFPQYAGPGLVSHFDHAHNDFIQFAIEYGVIGTLPLAAFMLLAFWHALRALWHRESWYRSGVGFAASMGLLALMIHSFTDFNLQIPANAATLVVLCAIAVLANKHEKGRTRAKVEG</sequence>
<dbReference type="RefSeq" id="WP_344956296.1">
    <property type="nucleotide sequence ID" value="NZ_BAABCX010000001.1"/>
</dbReference>
<name>A0ABP6VMI6_9GAMM</name>
<dbReference type="EMBL" id="BAABCX010000001">
    <property type="protein sequence ID" value="GAA3535957.1"/>
    <property type="molecule type" value="Genomic_DNA"/>
</dbReference>
<dbReference type="PANTHER" id="PTHR37422">
    <property type="entry name" value="TEICHURONIC ACID BIOSYNTHESIS PROTEIN TUAE"/>
    <property type="match status" value="1"/>
</dbReference>
<feature type="transmembrane region" description="Helical" evidence="5">
    <location>
        <begin position="32"/>
        <end position="53"/>
    </location>
</feature>
<feature type="domain" description="O-antigen ligase-related" evidence="6">
    <location>
        <begin position="212"/>
        <end position="364"/>
    </location>
</feature>
<comment type="subcellular location">
    <subcellularLocation>
        <location evidence="1">Membrane</location>
        <topology evidence="1">Multi-pass membrane protein</topology>
    </subcellularLocation>
</comment>
<dbReference type="Pfam" id="PF04932">
    <property type="entry name" value="Wzy_C"/>
    <property type="match status" value="1"/>
</dbReference>
<keyword evidence="7" id="KW-0436">Ligase</keyword>
<feature type="transmembrane region" description="Helical" evidence="5">
    <location>
        <begin position="168"/>
        <end position="187"/>
    </location>
</feature>
<organism evidence="7 8">
    <name type="scientific">Zobellella aerophila</name>
    <dbReference type="NCBI Taxonomy" id="870480"/>
    <lineage>
        <taxon>Bacteria</taxon>
        <taxon>Pseudomonadati</taxon>
        <taxon>Pseudomonadota</taxon>
        <taxon>Gammaproteobacteria</taxon>
        <taxon>Aeromonadales</taxon>
        <taxon>Aeromonadaceae</taxon>
        <taxon>Zobellella</taxon>
    </lineage>
</organism>
<evidence type="ECO:0000256" key="1">
    <source>
        <dbReference type="ARBA" id="ARBA00004141"/>
    </source>
</evidence>
<evidence type="ECO:0000256" key="2">
    <source>
        <dbReference type="ARBA" id="ARBA00022692"/>
    </source>
</evidence>
<keyword evidence="8" id="KW-1185">Reference proteome</keyword>
<evidence type="ECO:0000313" key="7">
    <source>
        <dbReference type="EMBL" id="GAA3535957.1"/>
    </source>
</evidence>
<accession>A0ABP6VMI6</accession>
<dbReference type="PANTHER" id="PTHR37422:SF13">
    <property type="entry name" value="LIPOPOLYSACCHARIDE BIOSYNTHESIS PROTEIN PA4999-RELATED"/>
    <property type="match status" value="1"/>
</dbReference>
<comment type="caution">
    <text evidence="7">The sequence shown here is derived from an EMBL/GenBank/DDBJ whole genome shotgun (WGS) entry which is preliminary data.</text>
</comment>
<feature type="transmembrane region" description="Helical" evidence="5">
    <location>
        <begin position="65"/>
        <end position="86"/>
    </location>
</feature>
<evidence type="ECO:0000313" key="8">
    <source>
        <dbReference type="Proteomes" id="UP001500795"/>
    </source>
</evidence>
<evidence type="ECO:0000256" key="5">
    <source>
        <dbReference type="SAM" id="Phobius"/>
    </source>
</evidence>
<reference evidence="8" key="1">
    <citation type="journal article" date="2019" name="Int. J. Syst. Evol. Microbiol.">
        <title>The Global Catalogue of Microorganisms (GCM) 10K type strain sequencing project: providing services to taxonomists for standard genome sequencing and annotation.</title>
        <authorList>
            <consortium name="The Broad Institute Genomics Platform"/>
            <consortium name="The Broad Institute Genome Sequencing Center for Infectious Disease"/>
            <person name="Wu L."/>
            <person name="Ma J."/>
        </authorList>
    </citation>
    <scope>NUCLEOTIDE SEQUENCE [LARGE SCALE GENOMIC DNA]</scope>
    <source>
        <strain evidence="8">JCM 17110</strain>
    </source>
</reference>
<dbReference type="InterPro" id="IPR051533">
    <property type="entry name" value="WaaL-like"/>
</dbReference>
<feature type="transmembrane region" description="Helical" evidence="5">
    <location>
        <begin position="415"/>
        <end position="433"/>
    </location>
</feature>
<protein>
    <submittedName>
        <fullName evidence="7">O-antigen ligase</fullName>
    </submittedName>
</protein>